<dbReference type="AlphaFoldDB" id="A0A8H3ZU74"/>
<reference evidence="2 3" key="1">
    <citation type="submission" date="2019-12" db="EMBL/GenBank/DDBJ databases">
        <title>A genome sequence resource for the geographically widespread anthracnose pathogen Colletotrichum asianum.</title>
        <authorList>
            <person name="Meng Y."/>
        </authorList>
    </citation>
    <scope>NUCLEOTIDE SEQUENCE [LARGE SCALE GENOMIC DNA]</scope>
    <source>
        <strain evidence="2 3">ICMP 18580</strain>
    </source>
</reference>
<feature type="compositionally biased region" description="Low complexity" evidence="1">
    <location>
        <begin position="144"/>
        <end position="161"/>
    </location>
</feature>
<organism evidence="2 3">
    <name type="scientific">Colletotrichum asianum</name>
    <dbReference type="NCBI Taxonomy" id="702518"/>
    <lineage>
        <taxon>Eukaryota</taxon>
        <taxon>Fungi</taxon>
        <taxon>Dikarya</taxon>
        <taxon>Ascomycota</taxon>
        <taxon>Pezizomycotina</taxon>
        <taxon>Sordariomycetes</taxon>
        <taxon>Hypocreomycetidae</taxon>
        <taxon>Glomerellales</taxon>
        <taxon>Glomerellaceae</taxon>
        <taxon>Colletotrichum</taxon>
        <taxon>Colletotrichum gloeosporioides species complex</taxon>
    </lineage>
</organism>
<feature type="region of interest" description="Disordered" evidence="1">
    <location>
        <begin position="134"/>
        <end position="162"/>
    </location>
</feature>
<dbReference type="EMBL" id="WOWK01000029">
    <property type="protein sequence ID" value="KAF0326516.1"/>
    <property type="molecule type" value="Genomic_DNA"/>
</dbReference>
<evidence type="ECO:0000313" key="3">
    <source>
        <dbReference type="Proteomes" id="UP000434172"/>
    </source>
</evidence>
<evidence type="ECO:0000256" key="1">
    <source>
        <dbReference type="SAM" id="MobiDB-lite"/>
    </source>
</evidence>
<dbReference type="Proteomes" id="UP000434172">
    <property type="component" value="Unassembled WGS sequence"/>
</dbReference>
<accession>A0A8H3ZU74</accession>
<sequence length="303" mass="33483">MKWDGRGGHTQRNETTQFCEDLASRAVSMRTQAQPYTVTQKLDGWQVTLSLLCFGTVSSKHHKPADSRLLPGSRLYVCGCTIRESLRGRTKGSIGRRDHHEGPTRQSLGAQVDPVVLELKQRCIELKANSLRMKRRQIPGPSMSRPRLPPASGASPSRSPATPILVLTTHRPAAVYSQSGSQFTGCCPHANETRGRREGEGSRRNGHSFLFPLAANHVLPWPPLSAIRKRQRAENLQIKSLNQHEPSGPNSRRTHPHIILHPAKMTPAFPPINIVKCLTQSGRSLSLTLIISDFVSACVLSQE</sequence>
<comment type="caution">
    <text evidence="2">The sequence shown here is derived from an EMBL/GenBank/DDBJ whole genome shotgun (WGS) entry which is preliminary data.</text>
</comment>
<feature type="region of interest" description="Disordered" evidence="1">
    <location>
        <begin position="89"/>
        <end position="108"/>
    </location>
</feature>
<name>A0A8H3ZU74_9PEZI</name>
<evidence type="ECO:0000313" key="2">
    <source>
        <dbReference type="EMBL" id="KAF0326516.1"/>
    </source>
</evidence>
<keyword evidence="3" id="KW-1185">Reference proteome</keyword>
<gene>
    <name evidence="2" type="ORF">GQ607_006134</name>
</gene>
<proteinExistence type="predicted"/>
<protein>
    <submittedName>
        <fullName evidence="2">Uncharacterized protein</fullName>
    </submittedName>
</protein>